<reference evidence="2" key="1">
    <citation type="journal article" date="2015" name="Nature">
        <title>Complex archaea that bridge the gap between prokaryotes and eukaryotes.</title>
        <authorList>
            <person name="Spang A."/>
            <person name="Saw J.H."/>
            <person name="Jorgensen S.L."/>
            <person name="Zaremba-Niedzwiedzka K."/>
            <person name="Martijn J."/>
            <person name="Lind A.E."/>
            <person name="van Eijk R."/>
            <person name="Schleper C."/>
            <person name="Guy L."/>
            <person name="Ettema T.J."/>
        </authorList>
    </citation>
    <scope>NUCLEOTIDE SEQUENCE</scope>
</reference>
<accession>A0A0F9WRF8</accession>
<dbReference type="InterPro" id="IPR007197">
    <property type="entry name" value="rSAM"/>
</dbReference>
<dbReference type="AlphaFoldDB" id="A0A0F9WRF8"/>
<dbReference type="NCBIfam" id="NF045502">
    <property type="entry name" value="variant_rSAM"/>
    <property type="match status" value="1"/>
</dbReference>
<gene>
    <name evidence="2" type="ORF">LCGC14_0320750</name>
</gene>
<dbReference type="PROSITE" id="PS51918">
    <property type="entry name" value="RADICAL_SAM"/>
    <property type="match status" value="1"/>
</dbReference>
<dbReference type="GO" id="GO:0051536">
    <property type="term" value="F:iron-sulfur cluster binding"/>
    <property type="evidence" value="ECO:0007669"/>
    <property type="project" value="InterPro"/>
</dbReference>
<name>A0A0F9WRF8_9ZZZZ</name>
<evidence type="ECO:0000313" key="2">
    <source>
        <dbReference type="EMBL" id="KKN81328.1"/>
    </source>
</evidence>
<feature type="domain" description="Radical SAM core" evidence="1">
    <location>
        <begin position="111"/>
        <end position="359"/>
    </location>
</feature>
<sequence>MTEKRTITKEDIFLEARVRSEGAQIEFKNASPDWQPDRADLYQYNVILDGCDIAIGLWNNPSSHLKVVFNDEHATIFDNDEVLGTGKQGMRPSWHNLLLNDGTSIRDANTLWSADIADIMLSSRCTTYPPCKYCSNSSTLVPFRDFGLYRSEPTLSAFEELKARNVEATAIALQNGWRGTILFTGGTPPRSQHDKITDEMERILNQLRDTVGNEILSQNQIMVTLFSPPKDLDLLYRWKDIGINATEFETELVDPNYFKAICPGKGEPKFWTEAQAASVEIFGHGRGSTTGIVMGLEPMDGMLKGIEERISKGVFTQLFTFMPIVGSPYEGFMPPSAKWFVEASEKIVDIYLRYANTFDVDLTEDTRFGYTRNGRSYYLSIVDDEMSRRLQEMGKLGRGLPKQEGIEQT</sequence>
<evidence type="ECO:0000259" key="1">
    <source>
        <dbReference type="PROSITE" id="PS51918"/>
    </source>
</evidence>
<dbReference type="SUPFAM" id="SSF102114">
    <property type="entry name" value="Radical SAM enzymes"/>
    <property type="match status" value="1"/>
</dbReference>
<dbReference type="EMBL" id="LAZR01000216">
    <property type="protein sequence ID" value="KKN81328.1"/>
    <property type="molecule type" value="Genomic_DNA"/>
</dbReference>
<dbReference type="InterPro" id="IPR058240">
    <property type="entry name" value="rSAM_sf"/>
</dbReference>
<dbReference type="GO" id="GO:0003824">
    <property type="term" value="F:catalytic activity"/>
    <property type="evidence" value="ECO:0007669"/>
    <property type="project" value="InterPro"/>
</dbReference>
<organism evidence="2">
    <name type="scientific">marine sediment metagenome</name>
    <dbReference type="NCBI Taxonomy" id="412755"/>
    <lineage>
        <taxon>unclassified sequences</taxon>
        <taxon>metagenomes</taxon>
        <taxon>ecological metagenomes</taxon>
    </lineage>
</organism>
<protein>
    <recommendedName>
        <fullName evidence="1">Radical SAM core domain-containing protein</fullName>
    </recommendedName>
</protein>
<proteinExistence type="predicted"/>
<comment type="caution">
    <text evidence="2">The sequence shown here is derived from an EMBL/GenBank/DDBJ whole genome shotgun (WGS) entry which is preliminary data.</text>
</comment>